<dbReference type="Gene3D" id="3.30.420.40">
    <property type="match status" value="1"/>
</dbReference>
<gene>
    <name evidence="1" type="ORF">LXM26_03745</name>
</gene>
<dbReference type="InterPro" id="IPR043129">
    <property type="entry name" value="ATPase_NBD"/>
</dbReference>
<dbReference type="Proteomes" id="UP001139000">
    <property type="component" value="Unassembled WGS sequence"/>
</dbReference>
<evidence type="ECO:0000313" key="2">
    <source>
        <dbReference type="Proteomes" id="UP001139000"/>
    </source>
</evidence>
<proteinExistence type="predicted"/>
<reference evidence="1" key="1">
    <citation type="submission" date="2021-12" db="EMBL/GenBank/DDBJ databases">
        <title>Novel species in genus Dyadobacter.</title>
        <authorList>
            <person name="Ma C."/>
        </authorList>
    </citation>
    <scope>NUCLEOTIDE SEQUENCE</scope>
    <source>
        <strain evidence="1">LJ419</strain>
    </source>
</reference>
<accession>A0A9X1PKR3</accession>
<evidence type="ECO:0000313" key="1">
    <source>
        <dbReference type="EMBL" id="MCF0060591.1"/>
    </source>
</evidence>
<dbReference type="AlphaFoldDB" id="A0A9X1PKR3"/>
<sequence length="1193" mass="135226">MSQKHLYLPKLITGAEISEPTSDALWEDKQRRIITDIGNGIEIDESAQARGVSSIPDIYARPLTFQGALSSEKHPLRDRIVQEWKGLLSLLALHSVKPDLGKLQISPVIFNDEKFCRALVNLAPKPIELQSNGTLYSWTDILIIKFGDIPIGAFSPATMVYTSADYNRKLKDLRGFSLKDSEGYLRPPLKYEGLEYVGKWLEDFLDKFNRIAQTNDTPSQGHAYIGDINKLLADWLKEIKQELGVAQDKIIQSAKVKVAEEMPEAIRRNPPAFLSRYEIYQHILTPLVEGDVDGERNKSDYSLSMSRNKSGYLENKSGYKEVVVITPSLLSQNKTLWDGLTPRELGDDTHSLVSKFFNEESGVFINNINIKNHDSIWIRPELYFLTDTLLKNKTDDDILNTTEAFLNGDETEFILPFKKEILYFFTPEDIQEKLKPRFVKTDEKVVFSFSLPLIDGQRVEIKKTFRTAQSGLQKGEGEIIEVEVPVLEIFPDYLGDFWCQYFMLCSNIDSFKIAPLNFAENIIVSQKEQKIESNQDREKAEIIRISGYNSFPEAVSINSSNRGNNAYGLVLLSKNPDVEGKQFTNKCIVGVDLGTSNTNIYRYTNENAKRWVFSFSKYVRSILNSDPQSAGGNSNQKKEKSKREKITRAFFVPTEDQHLPIPTLLRIFKAGITKDILLDQFIYFPNEPQYPNYVFTDVKWHEDTAGMIAFIRSTIFLVIIDLLQNRVGKIEFRCTYPKSYSDDKVRAVKRAWTESLEKFVHVADEGEKNVPDGKFIWGERRRFDEYEGYYNITTKNNGKIIINTKPSFTTEGIAAGEYFSSDHINNDGTSPANKEDGALCVDVGGGTTDYSIWFNSKIRLDASVKLAGTQIANLLKNNSRVRDLLFTDDSANALNEVKEDSLLFFSRLNFVLRKEEKQIASNLSNNAGNRDIAWLRRILAIEFGALSFYAAHLCLAVDEFLESGLSKRAKENIFKLHWGGNAAKFINWIDYGRYEQDGIASKFLNGIFANTIYDKSIGARGFLPLKLGQIQSPGHKDEASGGIVVMENVPAPDGQSADSPGGLILLEDDFSSKDRLEGVILGERINIGGSKFEHYQVINKNDFFNEARSVFESTELVQLERFVHLINQVGLKTGLFPEGAQINLSLEEKLSIKQRVKNELARQAQRGPDERDVEPIIILEIKYLLDILSHKMK</sequence>
<dbReference type="EMBL" id="JAJTTC010000001">
    <property type="protein sequence ID" value="MCF0060591.1"/>
    <property type="molecule type" value="Genomic_DNA"/>
</dbReference>
<name>A0A9X1PKR3_9BACT</name>
<keyword evidence="2" id="KW-1185">Reference proteome</keyword>
<protein>
    <submittedName>
        <fullName evidence="1">Uncharacterized protein</fullName>
    </submittedName>
</protein>
<dbReference type="RefSeq" id="WP_234653448.1">
    <property type="nucleotide sequence ID" value="NZ_CP094997.1"/>
</dbReference>
<dbReference type="SUPFAM" id="SSF53067">
    <property type="entry name" value="Actin-like ATPase domain"/>
    <property type="match status" value="1"/>
</dbReference>
<comment type="caution">
    <text evidence="1">The sequence shown here is derived from an EMBL/GenBank/DDBJ whole genome shotgun (WGS) entry which is preliminary data.</text>
</comment>
<organism evidence="1 2">
    <name type="scientific">Dyadobacter chenwenxiniae</name>
    <dbReference type="NCBI Taxonomy" id="2906456"/>
    <lineage>
        <taxon>Bacteria</taxon>
        <taxon>Pseudomonadati</taxon>
        <taxon>Bacteroidota</taxon>
        <taxon>Cytophagia</taxon>
        <taxon>Cytophagales</taxon>
        <taxon>Spirosomataceae</taxon>
        <taxon>Dyadobacter</taxon>
    </lineage>
</organism>